<gene>
    <name evidence="1" type="ORF">ATO7_07025</name>
</gene>
<dbReference type="STRING" id="1317117.ATO7_07025"/>
<dbReference type="Proteomes" id="UP000192342">
    <property type="component" value="Unassembled WGS sequence"/>
</dbReference>
<dbReference type="OrthoDB" id="9814566at2"/>
<proteinExistence type="predicted"/>
<protein>
    <recommendedName>
        <fullName evidence="3">CPXCG motif-containing cysteine-rich protein</fullName>
    </recommendedName>
</protein>
<evidence type="ECO:0008006" key="3">
    <source>
        <dbReference type="Google" id="ProtNLM"/>
    </source>
</evidence>
<dbReference type="Pfam" id="PF14255">
    <property type="entry name" value="Zn_ribbon_21"/>
    <property type="match status" value="1"/>
</dbReference>
<dbReference type="RefSeq" id="WP_083560881.1">
    <property type="nucleotide sequence ID" value="NZ_AQQV01000001.1"/>
</dbReference>
<organism evidence="1 2">
    <name type="scientific">Oceanococcus atlanticus</name>
    <dbReference type="NCBI Taxonomy" id="1317117"/>
    <lineage>
        <taxon>Bacteria</taxon>
        <taxon>Pseudomonadati</taxon>
        <taxon>Pseudomonadota</taxon>
        <taxon>Gammaproteobacteria</taxon>
        <taxon>Chromatiales</taxon>
        <taxon>Oceanococcaceae</taxon>
        <taxon>Oceanococcus</taxon>
    </lineage>
</organism>
<dbReference type="InterPro" id="IPR017143">
    <property type="entry name" value="UCP037225"/>
</dbReference>
<evidence type="ECO:0000313" key="2">
    <source>
        <dbReference type="Proteomes" id="UP000192342"/>
    </source>
</evidence>
<reference evidence="1 2" key="1">
    <citation type="submission" date="2013-04" db="EMBL/GenBank/DDBJ databases">
        <title>Oceanococcus atlanticus 22II-S10r2 Genome Sequencing.</title>
        <authorList>
            <person name="Lai Q."/>
            <person name="Li G."/>
            <person name="Shao Z."/>
        </authorList>
    </citation>
    <scope>NUCLEOTIDE SEQUENCE [LARGE SCALE GENOMIC DNA]</scope>
    <source>
        <strain evidence="1 2">22II-S10r2</strain>
    </source>
</reference>
<name>A0A1Y1SIX1_9GAMM</name>
<evidence type="ECO:0000313" key="1">
    <source>
        <dbReference type="EMBL" id="ORE89614.1"/>
    </source>
</evidence>
<keyword evidence="2" id="KW-1185">Reference proteome</keyword>
<dbReference type="EMBL" id="AQQV01000001">
    <property type="protein sequence ID" value="ORE89614.1"/>
    <property type="molecule type" value="Genomic_DNA"/>
</dbReference>
<sequence length="62" mass="6836">MPDALQESEGVCPWCGESISLLIDGSVEQQHYVEDCFVCCRPIEVTVHFDATGQAEVYLSAE</sequence>
<accession>A0A1Y1SIX1</accession>
<dbReference type="AlphaFoldDB" id="A0A1Y1SIX1"/>
<dbReference type="PIRSF" id="PIRSF037225">
    <property type="entry name" value="UCP037225"/>
    <property type="match status" value="1"/>
</dbReference>
<comment type="caution">
    <text evidence="1">The sequence shown here is derived from an EMBL/GenBank/DDBJ whole genome shotgun (WGS) entry which is preliminary data.</text>
</comment>
<dbReference type="InterPro" id="IPR025990">
    <property type="entry name" value="zinc_ribbon_bacterial"/>
</dbReference>